<dbReference type="Proteomes" id="UP000621510">
    <property type="component" value="Unassembled WGS sequence"/>
</dbReference>
<keyword evidence="1" id="KW-0051">Antiviral defense</keyword>
<evidence type="ECO:0000313" key="2">
    <source>
        <dbReference type="EMBL" id="MBL1116080.1"/>
    </source>
</evidence>
<evidence type="ECO:0000313" key="3">
    <source>
        <dbReference type="Proteomes" id="UP000621510"/>
    </source>
</evidence>
<protein>
    <submittedName>
        <fullName evidence="2">CRISPR-associated protein Cas5</fullName>
    </submittedName>
</protein>
<keyword evidence="3" id="KW-1185">Reference proteome</keyword>
<dbReference type="CDD" id="cd09693">
    <property type="entry name" value="Cas5_I"/>
    <property type="match status" value="1"/>
</dbReference>
<organism evidence="2 3">
    <name type="scientific">Streptomyces endocoffeicus</name>
    <dbReference type="NCBI Taxonomy" id="2898945"/>
    <lineage>
        <taxon>Bacteria</taxon>
        <taxon>Bacillati</taxon>
        <taxon>Actinomycetota</taxon>
        <taxon>Actinomycetes</taxon>
        <taxon>Kitasatosporales</taxon>
        <taxon>Streptomycetaceae</taxon>
        <taxon>Streptomyces</taxon>
    </lineage>
</organism>
<gene>
    <name evidence="2" type="primary">cas5</name>
    <name evidence="2" type="ORF">JK364_27285</name>
</gene>
<accession>A0ABS1PVT4</accession>
<dbReference type="EMBL" id="JAERRG010000011">
    <property type="protein sequence ID" value="MBL1116080.1"/>
    <property type="molecule type" value="Genomic_DNA"/>
</dbReference>
<name>A0ABS1PVT4_9ACTN</name>
<dbReference type="InterPro" id="IPR021124">
    <property type="entry name" value="CRISPR-assoc_prot_Cas5"/>
</dbReference>
<evidence type="ECO:0000256" key="1">
    <source>
        <dbReference type="ARBA" id="ARBA00023118"/>
    </source>
</evidence>
<dbReference type="Gene3D" id="3.30.70.2660">
    <property type="match status" value="1"/>
</dbReference>
<proteinExistence type="predicted"/>
<reference evidence="2 3" key="1">
    <citation type="submission" date="2021-01" db="EMBL/GenBank/DDBJ databases">
        <title>WGS of actinomycetes isolated from Thailand.</title>
        <authorList>
            <person name="Thawai C."/>
        </authorList>
    </citation>
    <scope>NUCLEOTIDE SEQUENCE [LARGE SCALE GENOMIC DNA]</scope>
    <source>
        <strain evidence="2 3">CA3R110</strain>
    </source>
</reference>
<dbReference type="NCBIfam" id="TIGR02593">
    <property type="entry name" value="CRISPR_cas5"/>
    <property type="match status" value="1"/>
</dbReference>
<sequence>MTRIDALEVTVNAPIVSFRNPLYQGIQVGLPCPPPSTVGGMLAATAGAWTQVPENTRFAMTFTAQGSGTDLETYHPAATKAAYRNATIKDREFLTNVTLTLWLTTDLEMWETAIRVPVWPLRLGRSQDLATARTRRVPLTHGGTGTQGHALIPHTTAPAPRTIHNGEQLQLPTATTLDRSRTTWDTYRYARTGTDATLPADYTTDTGQALILLPPVHPTHAAAKDTHA</sequence>
<dbReference type="InterPro" id="IPR013422">
    <property type="entry name" value="CRISPR-assoc_prot_Cas5_N"/>
</dbReference>
<dbReference type="RefSeq" id="WP_201853949.1">
    <property type="nucleotide sequence ID" value="NZ_JAERRG010000011.1"/>
</dbReference>
<dbReference type="Pfam" id="PF09704">
    <property type="entry name" value="Cas_Cas5d"/>
    <property type="match status" value="1"/>
</dbReference>
<comment type="caution">
    <text evidence="2">The sequence shown here is derived from an EMBL/GenBank/DDBJ whole genome shotgun (WGS) entry which is preliminary data.</text>
</comment>